<protein>
    <submittedName>
        <fullName evidence="1">Uncharacterized protein</fullName>
    </submittedName>
</protein>
<evidence type="ECO:0000313" key="1">
    <source>
        <dbReference type="EMBL" id="AHC15700.1"/>
    </source>
</evidence>
<dbReference type="OrthoDB" id="369408at2"/>
<name>V5WJ90_9SPIO</name>
<proteinExistence type="predicted"/>
<reference evidence="1 2" key="1">
    <citation type="journal article" date="2015" name="Stand. Genomic Sci.">
        <title>Complete genome sequence and description of Salinispira pacifica gen. nov., sp. nov., a novel spirochaete isolated form a hypersaline microbial mat.</title>
        <authorList>
            <person name="Ben Hania W."/>
            <person name="Joseph M."/>
            <person name="Schumann P."/>
            <person name="Bunk B."/>
            <person name="Fiebig A."/>
            <person name="Sproer C."/>
            <person name="Klenk H.P."/>
            <person name="Fardeau M.L."/>
            <person name="Spring S."/>
        </authorList>
    </citation>
    <scope>NUCLEOTIDE SEQUENCE [LARGE SCALE GENOMIC DNA]</scope>
    <source>
        <strain evidence="1 2">L21-RPul-D2</strain>
    </source>
</reference>
<dbReference type="Proteomes" id="UP000018680">
    <property type="component" value="Chromosome"/>
</dbReference>
<evidence type="ECO:0000313" key="2">
    <source>
        <dbReference type="Proteomes" id="UP000018680"/>
    </source>
</evidence>
<gene>
    <name evidence="1" type="ORF">L21SP2_2347</name>
</gene>
<accession>V5WJ90</accession>
<dbReference type="AlphaFoldDB" id="V5WJ90"/>
<dbReference type="HOGENOM" id="CLU_1460697_0_0_12"/>
<dbReference type="KEGG" id="slr:L21SP2_2347"/>
<dbReference type="eggNOG" id="ENOG5033TSC">
    <property type="taxonomic scope" value="Bacteria"/>
</dbReference>
<keyword evidence="2" id="KW-1185">Reference proteome</keyword>
<organism evidence="1 2">
    <name type="scientific">Salinispira pacifica</name>
    <dbReference type="NCBI Taxonomy" id="1307761"/>
    <lineage>
        <taxon>Bacteria</taxon>
        <taxon>Pseudomonadati</taxon>
        <taxon>Spirochaetota</taxon>
        <taxon>Spirochaetia</taxon>
        <taxon>Spirochaetales</taxon>
        <taxon>Spirochaetaceae</taxon>
        <taxon>Salinispira</taxon>
    </lineage>
</organism>
<sequence>MDKLLETFKAYSAGRLPDQFGYIMSVFYDDNSTYTKYELVSFGNVKDIYQNEDGLVFQAEGRKLYVLVEPAGFPNSHIEPAHRSDAHKIPYRTKELIQYTTNRRDRVYIGEEPVITYSSFTVLKPVGQNVSYVFFPEDNVRETILEFFRISMWKQARVPQSDARKLLTPIGEVFDKLRITGGGFH</sequence>
<dbReference type="EMBL" id="CP006939">
    <property type="protein sequence ID" value="AHC15700.1"/>
    <property type="molecule type" value="Genomic_DNA"/>
</dbReference>
<dbReference type="RefSeq" id="WP_024268604.1">
    <property type="nucleotide sequence ID" value="NC_023035.1"/>
</dbReference>